<feature type="region of interest" description="Disordered" evidence="1">
    <location>
        <begin position="620"/>
        <end position="647"/>
    </location>
</feature>
<feature type="compositionally biased region" description="Basic and acidic residues" evidence="1">
    <location>
        <begin position="337"/>
        <end position="351"/>
    </location>
</feature>
<reference evidence="2 3" key="1">
    <citation type="journal article" date="2015" name="Sci. Rep.">
        <title>Chromosome-level genome map provides insights into diverse defense mechanisms in the medicinal fungus Ganoderma sinense.</title>
        <authorList>
            <person name="Zhu Y."/>
            <person name="Xu J."/>
            <person name="Sun C."/>
            <person name="Zhou S."/>
            <person name="Xu H."/>
            <person name="Nelson D.R."/>
            <person name="Qian J."/>
            <person name="Song J."/>
            <person name="Luo H."/>
            <person name="Xiang L."/>
            <person name="Li Y."/>
            <person name="Xu Z."/>
            <person name="Ji A."/>
            <person name="Wang L."/>
            <person name="Lu S."/>
            <person name="Hayward A."/>
            <person name="Sun W."/>
            <person name="Li X."/>
            <person name="Schwartz D.C."/>
            <person name="Wang Y."/>
            <person name="Chen S."/>
        </authorList>
    </citation>
    <scope>NUCLEOTIDE SEQUENCE [LARGE SCALE GENOMIC DNA]</scope>
    <source>
        <strain evidence="2 3">ZZ0214-1</strain>
    </source>
</reference>
<dbReference type="AlphaFoldDB" id="A0A2G8S3X2"/>
<feature type="compositionally biased region" description="Basic residues" evidence="1">
    <location>
        <begin position="631"/>
        <end position="646"/>
    </location>
</feature>
<dbReference type="Proteomes" id="UP000230002">
    <property type="component" value="Unassembled WGS sequence"/>
</dbReference>
<feature type="compositionally biased region" description="Basic residues" evidence="1">
    <location>
        <begin position="79"/>
        <end position="91"/>
    </location>
</feature>
<feature type="region of interest" description="Disordered" evidence="1">
    <location>
        <begin position="400"/>
        <end position="479"/>
    </location>
</feature>
<feature type="compositionally biased region" description="Polar residues" evidence="1">
    <location>
        <begin position="27"/>
        <end position="64"/>
    </location>
</feature>
<protein>
    <submittedName>
        <fullName evidence="2">Uncharacterized protein</fullName>
    </submittedName>
</protein>
<comment type="caution">
    <text evidence="2">The sequence shown here is derived from an EMBL/GenBank/DDBJ whole genome shotgun (WGS) entry which is preliminary data.</text>
</comment>
<keyword evidence="3" id="KW-1185">Reference proteome</keyword>
<evidence type="ECO:0000313" key="2">
    <source>
        <dbReference type="EMBL" id="PIL28470.1"/>
    </source>
</evidence>
<feature type="region of interest" description="Disordered" evidence="1">
    <location>
        <begin position="252"/>
        <end position="365"/>
    </location>
</feature>
<feature type="region of interest" description="Disordered" evidence="1">
    <location>
        <begin position="1"/>
        <end position="211"/>
    </location>
</feature>
<feature type="compositionally biased region" description="Polar residues" evidence="1">
    <location>
        <begin position="1"/>
        <end position="19"/>
    </location>
</feature>
<feature type="compositionally biased region" description="Low complexity" evidence="1">
    <location>
        <begin position="170"/>
        <end position="195"/>
    </location>
</feature>
<dbReference type="STRING" id="1077348.A0A2G8S3X2"/>
<feature type="compositionally biased region" description="Acidic residues" evidence="1">
    <location>
        <begin position="439"/>
        <end position="478"/>
    </location>
</feature>
<sequence>MNHPVRQSSQLPSQAQFSSGHAPMQFSVRQSTPPQTQPNFSPHQYQQPATRPTARVTQTQSFTSLDGWHSYDPSEAHKAPQKKTKNNKKSTKPPTGTQKQVRIPEPVPANSAQHEGSGRSAATPPVPASTCPTAAPPVPDPIRPAGGRSSVPNPNTVSASAPSPIPMPPNSMESPTPPHSSRASATRLATSAAPRRLPHRGNLPLPDGRVPLTFCTKKTPEAEREFWHSLSLIDQQRVTNIYHEGNLQTATFTLGSADPTPHPQGQASSGVVPSENHRKGKGKEKELATEDATRKAPSESADRDRSKPSRTTAYQPATVEDVPEESDGGLSYASDSRPQESDRHPPMETRPRRTPPPFAVSSEDYYGSTHMSVKVLDAFHQTQERLDRLEGKISCILRTTGHQVHPARSKQSSARRRRPEAHPPTRSHLPSRQTHGDSDADDEDADEDEDDEDAEDQDDNDNDEEDEDGDEDEDEDDERALQELKALAREVKDKAHKTRHAEIVRKYMDLKLLKFSHTSELPTMFPRLTDKELSDYRANKYPPFSEEHFRICFVRQWIRCSWNFGAREFVVNFLIDICQRKAFTGVLTGPPLPRRFFTQKAMEKAVDSHVEYLRGQYKDHAGPLTPTKEAKLKKRKQDSGINRRKKTTLEARERTANRHGLVRHAALLKKLEPCHMSGDEAATTKPGAEATGNAHLWFP</sequence>
<feature type="compositionally biased region" description="Basic and acidic residues" evidence="1">
    <location>
        <begin position="283"/>
        <end position="307"/>
    </location>
</feature>
<name>A0A2G8S3X2_9APHY</name>
<dbReference type="EMBL" id="AYKW01000023">
    <property type="protein sequence ID" value="PIL28470.1"/>
    <property type="molecule type" value="Genomic_DNA"/>
</dbReference>
<gene>
    <name evidence="2" type="ORF">GSI_08508</name>
</gene>
<proteinExistence type="predicted"/>
<organism evidence="2 3">
    <name type="scientific">Ganoderma sinense ZZ0214-1</name>
    <dbReference type="NCBI Taxonomy" id="1077348"/>
    <lineage>
        <taxon>Eukaryota</taxon>
        <taxon>Fungi</taxon>
        <taxon>Dikarya</taxon>
        <taxon>Basidiomycota</taxon>
        <taxon>Agaricomycotina</taxon>
        <taxon>Agaricomycetes</taxon>
        <taxon>Polyporales</taxon>
        <taxon>Polyporaceae</taxon>
        <taxon>Ganoderma</taxon>
    </lineage>
</organism>
<accession>A0A2G8S3X2</accession>
<feature type="compositionally biased region" description="Basic residues" evidence="1">
    <location>
        <begin position="405"/>
        <end position="419"/>
    </location>
</feature>
<evidence type="ECO:0000256" key="1">
    <source>
        <dbReference type="SAM" id="MobiDB-lite"/>
    </source>
</evidence>
<evidence type="ECO:0000313" key="3">
    <source>
        <dbReference type="Proteomes" id="UP000230002"/>
    </source>
</evidence>
<feature type="region of interest" description="Disordered" evidence="1">
    <location>
        <begin position="679"/>
        <end position="699"/>
    </location>
</feature>
<dbReference type="Gene3D" id="3.30.70.2850">
    <property type="match status" value="1"/>
</dbReference>
<dbReference type="OrthoDB" id="10631549at2759"/>